<keyword evidence="4" id="KW-1185">Reference proteome</keyword>
<gene>
    <name evidence="2" type="ORF">ZHAS_00014519</name>
</gene>
<evidence type="ECO:0000313" key="2">
    <source>
        <dbReference type="EMBL" id="KFB46526.1"/>
    </source>
</evidence>
<name>A0A084W8I2_ANOSI</name>
<organism evidence="2">
    <name type="scientific">Anopheles sinensis</name>
    <name type="common">Mosquito</name>
    <dbReference type="NCBI Taxonomy" id="74873"/>
    <lineage>
        <taxon>Eukaryota</taxon>
        <taxon>Metazoa</taxon>
        <taxon>Ecdysozoa</taxon>
        <taxon>Arthropoda</taxon>
        <taxon>Hexapoda</taxon>
        <taxon>Insecta</taxon>
        <taxon>Pterygota</taxon>
        <taxon>Neoptera</taxon>
        <taxon>Endopterygota</taxon>
        <taxon>Diptera</taxon>
        <taxon>Nematocera</taxon>
        <taxon>Culicoidea</taxon>
        <taxon>Culicidae</taxon>
        <taxon>Anophelinae</taxon>
        <taxon>Anopheles</taxon>
    </lineage>
</organism>
<proteinExistence type="predicted"/>
<dbReference type="Proteomes" id="UP000030765">
    <property type="component" value="Unassembled WGS sequence"/>
</dbReference>
<dbReference type="EMBL" id="KE525318">
    <property type="protein sequence ID" value="KFB46526.1"/>
    <property type="molecule type" value="Genomic_DNA"/>
</dbReference>
<accession>A0A084W8I2</accession>
<dbReference type="EnsemblMetazoa" id="ASIC014519-RA">
    <property type="protein sequence ID" value="ASIC014519-PA"/>
    <property type="gene ID" value="ASIC014519"/>
</dbReference>
<evidence type="ECO:0000313" key="4">
    <source>
        <dbReference type="Proteomes" id="UP000030765"/>
    </source>
</evidence>
<protein>
    <submittedName>
        <fullName evidence="2 3">Transcriptional regulator</fullName>
    </submittedName>
</protein>
<reference evidence="3" key="2">
    <citation type="submission" date="2020-05" db="UniProtKB">
        <authorList>
            <consortium name="EnsemblMetazoa"/>
        </authorList>
    </citation>
    <scope>IDENTIFICATION</scope>
</reference>
<feature type="region of interest" description="Disordered" evidence="1">
    <location>
        <begin position="71"/>
        <end position="104"/>
    </location>
</feature>
<evidence type="ECO:0000256" key="1">
    <source>
        <dbReference type="SAM" id="MobiDB-lite"/>
    </source>
</evidence>
<sequence length="104" mass="11264">MTTMTTFADASLCSSCQGHGSFFQSPFSSLHLAEPGQVKTPSTYHEGLALKHFIVADRLASSSSVVATTDSRESMARLSGQPREELTGRFHPRGGPMFMLPDQD</sequence>
<dbReference type="EMBL" id="ATLV01021436">
    <property type="status" value="NOT_ANNOTATED_CDS"/>
    <property type="molecule type" value="Genomic_DNA"/>
</dbReference>
<dbReference type="VEuPathDB" id="VectorBase:ASIC014519"/>
<evidence type="ECO:0000313" key="3">
    <source>
        <dbReference type="EnsemblMetazoa" id="ASIC014519-PA"/>
    </source>
</evidence>
<dbReference type="AlphaFoldDB" id="A0A084W8I2"/>
<reference evidence="2 4" key="1">
    <citation type="journal article" date="2014" name="BMC Genomics">
        <title>Genome sequence of Anopheles sinensis provides insight into genetics basis of mosquito competence for malaria parasites.</title>
        <authorList>
            <person name="Zhou D."/>
            <person name="Zhang D."/>
            <person name="Ding G."/>
            <person name="Shi L."/>
            <person name="Hou Q."/>
            <person name="Ye Y."/>
            <person name="Xu Y."/>
            <person name="Zhou H."/>
            <person name="Xiong C."/>
            <person name="Li S."/>
            <person name="Yu J."/>
            <person name="Hong S."/>
            <person name="Yu X."/>
            <person name="Zou P."/>
            <person name="Chen C."/>
            <person name="Chang X."/>
            <person name="Wang W."/>
            <person name="Lv Y."/>
            <person name="Sun Y."/>
            <person name="Ma L."/>
            <person name="Shen B."/>
            <person name="Zhu C."/>
        </authorList>
    </citation>
    <scope>NUCLEOTIDE SEQUENCE [LARGE SCALE GENOMIC DNA]</scope>
</reference>